<evidence type="ECO:0000256" key="6">
    <source>
        <dbReference type="ARBA" id="ARBA00022989"/>
    </source>
</evidence>
<accession>A0ABX5IFG5</accession>
<name>A0ABX5IFG5_9STAP</name>
<feature type="transmembrane region" description="Helical" evidence="8">
    <location>
        <begin position="37"/>
        <end position="58"/>
    </location>
</feature>
<organism evidence="9 10">
    <name type="scientific">Staphylococcus auricularis</name>
    <dbReference type="NCBI Taxonomy" id="29379"/>
    <lineage>
        <taxon>Bacteria</taxon>
        <taxon>Bacillati</taxon>
        <taxon>Bacillota</taxon>
        <taxon>Bacilli</taxon>
        <taxon>Bacillales</taxon>
        <taxon>Staphylococcaceae</taxon>
        <taxon>Staphylococcus</taxon>
    </lineage>
</organism>
<proteinExistence type="inferred from homology"/>
<evidence type="ECO:0000313" key="9">
    <source>
        <dbReference type="EMBL" id="PTH14850.1"/>
    </source>
</evidence>
<feature type="transmembrane region" description="Helical" evidence="8">
    <location>
        <begin position="98"/>
        <end position="118"/>
    </location>
</feature>
<feature type="transmembrane region" description="Helical" evidence="8">
    <location>
        <begin position="163"/>
        <end position="184"/>
    </location>
</feature>
<reference evidence="9 10" key="1">
    <citation type="journal article" date="2016" name="Front. Microbiol.">
        <title>Comprehensive Phylogenetic Analysis of Bovine Non-aureus Staphylococci Species Based on Whole-Genome Sequencing.</title>
        <authorList>
            <person name="Naushad S."/>
            <person name="Barkema H.W."/>
            <person name="Luby C."/>
            <person name="Condas L.A."/>
            <person name="Nobrega D.B."/>
            <person name="Carson D.A."/>
            <person name="De Buck J."/>
        </authorList>
    </citation>
    <scope>NUCLEOTIDE SEQUENCE [LARGE SCALE GENOMIC DNA]</scope>
    <source>
        <strain evidence="9 10">SNUC 993</strain>
    </source>
</reference>
<dbReference type="PANTHER" id="PTHR43057">
    <property type="entry name" value="ARSENITE EFFLUX TRANSPORTER"/>
    <property type="match status" value="1"/>
</dbReference>
<dbReference type="InterPro" id="IPR002657">
    <property type="entry name" value="BilAc:Na_symport/Acr3"/>
</dbReference>
<dbReference type="PANTHER" id="PTHR43057:SF1">
    <property type="entry name" value="ARSENICAL-RESISTANCE PROTEIN 3"/>
    <property type="match status" value="1"/>
</dbReference>
<keyword evidence="5 8" id="KW-0812">Transmembrane</keyword>
<evidence type="ECO:0000313" key="10">
    <source>
        <dbReference type="Proteomes" id="UP000242694"/>
    </source>
</evidence>
<comment type="subcellular location">
    <subcellularLocation>
        <location evidence="1">Cell membrane</location>
        <topology evidence="1">Multi-pass membrane protein</topology>
    </subcellularLocation>
</comment>
<dbReference type="InterPro" id="IPR038770">
    <property type="entry name" value="Na+/solute_symporter_sf"/>
</dbReference>
<dbReference type="Proteomes" id="UP000242694">
    <property type="component" value="Unassembled WGS sequence"/>
</dbReference>
<evidence type="ECO:0000256" key="1">
    <source>
        <dbReference type="ARBA" id="ARBA00004651"/>
    </source>
</evidence>
<dbReference type="RefSeq" id="WP_107393044.1">
    <property type="nucleotide sequence ID" value="NZ_JAHCOE010000002.1"/>
</dbReference>
<keyword evidence="7 8" id="KW-0472">Membrane</keyword>
<feature type="transmembrane region" description="Helical" evidence="8">
    <location>
        <begin position="12"/>
        <end position="31"/>
    </location>
</feature>
<dbReference type="Pfam" id="PF01758">
    <property type="entry name" value="SBF"/>
    <property type="match status" value="1"/>
</dbReference>
<dbReference type="EMBL" id="PZDI01000052">
    <property type="protein sequence ID" value="PTH14850.1"/>
    <property type="molecule type" value="Genomic_DNA"/>
</dbReference>
<keyword evidence="6 8" id="KW-1133">Transmembrane helix</keyword>
<evidence type="ECO:0000256" key="7">
    <source>
        <dbReference type="ARBA" id="ARBA00023136"/>
    </source>
</evidence>
<feature type="transmembrane region" description="Helical" evidence="8">
    <location>
        <begin position="130"/>
        <end position="151"/>
    </location>
</feature>
<dbReference type="Gene3D" id="1.20.1530.20">
    <property type="match status" value="1"/>
</dbReference>
<comment type="caution">
    <text evidence="9">The sequence shown here is derived from an EMBL/GenBank/DDBJ whole genome shotgun (WGS) entry which is preliminary data.</text>
</comment>
<evidence type="ECO:0000256" key="8">
    <source>
        <dbReference type="SAM" id="Phobius"/>
    </source>
</evidence>
<keyword evidence="3" id="KW-0813">Transport</keyword>
<evidence type="ECO:0000256" key="5">
    <source>
        <dbReference type="ARBA" id="ARBA00022692"/>
    </source>
</evidence>
<keyword evidence="4" id="KW-1003">Cell membrane</keyword>
<evidence type="ECO:0000256" key="2">
    <source>
        <dbReference type="ARBA" id="ARBA00010110"/>
    </source>
</evidence>
<feature type="transmembrane region" description="Helical" evidence="8">
    <location>
        <begin position="204"/>
        <end position="224"/>
    </location>
</feature>
<comment type="similarity">
    <text evidence="2">Belongs to the arsenical resistance-3 (ACR3) (TC 2.A.59) family.</text>
</comment>
<keyword evidence="10" id="KW-1185">Reference proteome</keyword>
<protein>
    <submittedName>
        <fullName evidence="9">Arsenic resistance protein</fullName>
    </submittedName>
</protein>
<gene>
    <name evidence="9" type="ORF">BU607_09115</name>
</gene>
<dbReference type="InterPro" id="IPR004706">
    <property type="entry name" value="Arsenical-R_Acr3"/>
</dbReference>
<sequence length="321" mass="36353">MNNIKEKIEIYQAYIYFGAVIVAMVFGLLLPNVAKHFSSFSMGLLFLLMLVMFLQLPFFKIKDQLNHMSFIGALLVSQFIVIPLFVFALIHVLHINDLPILIGLYLVLLCPCIDYVIVFTHLGKGNATMMLMSTPLLFILQMVLLPLYFMMFLPTDAMRVIDFAPFIHTFVLIILVPVIVAVVLQFLGRHSHQVNSLVGHSDWFPVPLMALVLFTIISAHIHYIAQHLHIVAIVVPVYLIFVIIVPFIANLIGRLFRLAPVMRRTLIFSSSTRNALVVLPLAFALPGEWRIIASTVIVTQTCVELIAELVYIKVIPKLLYK</sequence>
<feature type="transmembrane region" description="Helical" evidence="8">
    <location>
        <begin position="230"/>
        <end position="253"/>
    </location>
</feature>
<evidence type="ECO:0000256" key="4">
    <source>
        <dbReference type="ARBA" id="ARBA00022475"/>
    </source>
</evidence>
<feature type="transmembrane region" description="Helical" evidence="8">
    <location>
        <begin position="70"/>
        <end position="92"/>
    </location>
</feature>
<evidence type="ECO:0000256" key="3">
    <source>
        <dbReference type="ARBA" id="ARBA00022448"/>
    </source>
</evidence>